<name>A0A0A9GBQ9_ARUDO</name>
<accession>A0A0A9GBQ9</accession>
<reference evidence="1" key="2">
    <citation type="journal article" date="2015" name="Data Brief">
        <title>Shoot transcriptome of the giant reed, Arundo donax.</title>
        <authorList>
            <person name="Barrero R.A."/>
            <person name="Guerrero F.D."/>
            <person name="Moolhuijzen P."/>
            <person name="Goolsby J.A."/>
            <person name="Tidwell J."/>
            <person name="Bellgard S.E."/>
            <person name="Bellgard M.I."/>
        </authorList>
    </citation>
    <scope>NUCLEOTIDE SEQUENCE</scope>
    <source>
        <tissue evidence="1">Shoot tissue taken approximately 20 cm above the soil surface</tissue>
    </source>
</reference>
<organism evidence="1">
    <name type="scientific">Arundo donax</name>
    <name type="common">Giant reed</name>
    <name type="synonym">Donax arundinaceus</name>
    <dbReference type="NCBI Taxonomy" id="35708"/>
    <lineage>
        <taxon>Eukaryota</taxon>
        <taxon>Viridiplantae</taxon>
        <taxon>Streptophyta</taxon>
        <taxon>Embryophyta</taxon>
        <taxon>Tracheophyta</taxon>
        <taxon>Spermatophyta</taxon>
        <taxon>Magnoliopsida</taxon>
        <taxon>Liliopsida</taxon>
        <taxon>Poales</taxon>
        <taxon>Poaceae</taxon>
        <taxon>PACMAD clade</taxon>
        <taxon>Arundinoideae</taxon>
        <taxon>Arundineae</taxon>
        <taxon>Arundo</taxon>
    </lineage>
</organism>
<protein>
    <submittedName>
        <fullName evidence="1">Uncharacterized protein</fullName>
    </submittedName>
</protein>
<reference evidence="1" key="1">
    <citation type="submission" date="2014-09" db="EMBL/GenBank/DDBJ databases">
        <authorList>
            <person name="Magalhaes I.L.F."/>
            <person name="Oliveira U."/>
            <person name="Santos F.R."/>
            <person name="Vidigal T.H.D.A."/>
            <person name="Brescovit A.D."/>
            <person name="Santos A.J."/>
        </authorList>
    </citation>
    <scope>NUCLEOTIDE SEQUENCE</scope>
    <source>
        <tissue evidence="1">Shoot tissue taken approximately 20 cm above the soil surface</tissue>
    </source>
</reference>
<dbReference type="AlphaFoldDB" id="A0A0A9GBQ9"/>
<evidence type="ECO:0000313" key="1">
    <source>
        <dbReference type="EMBL" id="JAE19981.1"/>
    </source>
</evidence>
<sequence length="40" mass="4088">MLDSLAISADIDDLAPASLPGLTSTCCYALALLLLQSGHL</sequence>
<proteinExistence type="predicted"/>
<dbReference type="EMBL" id="GBRH01177915">
    <property type="protein sequence ID" value="JAE19981.1"/>
    <property type="molecule type" value="Transcribed_RNA"/>
</dbReference>